<name>A0A6H1UAP3_9GAMM</name>
<evidence type="ECO:0000256" key="7">
    <source>
        <dbReference type="RuleBase" id="RU003956"/>
    </source>
</evidence>
<dbReference type="InterPro" id="IPR001765">
    <property type="entry name" value="Carbonic_anhydrase"/>
</dbReference>
<comment type="function">
    <text evidence="7">Reversible hydration of carbon dioxide.</text>
</comment>
<comment type="cofactor">
    <cofactor evidence="6">
        <name>Zn(2+)</name>
        <dbReference type="ChEBI" id="CHEBI:29105"/>
    </cofactor>
    <text evidence="6">Binds 1 zinc ion per subunit.</text>
</comment>
<feature type="binding site" evidence="6">
    <location>
        <position position="101"/>
    </location>
    <ligand>
        <name>Zn(2+)</name>
        <dbReference type="ChEBI" id="CHEBI:29105"/>
    </ligand>
</feature>
<dbReference type="EC" id="4.2.1.1" evidence="7"/>
<dbReference type="NCBIfam" id="NF007756">
    <property type="entry name" value="PRK10437.1"/>
    <property type="match status" value="1"/>
</dbReference>
<dbReference type="SUPFAM" id="SSF53056">
    <property type="entry name" value="beta-carbonic anhydrase, cab"/>
    <property type="match status" value="1"/>
</dbReference>
<dbReference type="FunFam" id="3.40.1050.10:FF:000001">
    <property type="entry name" value="Carbonic anhydrase"/>
    <property type="match status" value="1"/>
</dbReference>
<keyword evidence="9" id="KW-1185">Reference proteome</keyword>
<accession>A0A6H1UAP3</accession>
<comment type="catalytic activity">
    <reaction evidence="5 7">
        <text>hydrogencarbonate + H(+) = CO2 + H2O</text>
        <dbReference type="Rhea" id="RHEA:10748"/>
        <dbReference type="ChEBI" id="CHEBI:15377"/>
        <dbReference type="ChEBI" id="CHEBI:15378"/>
        <dbReference type="ChEBI" id="CHEBI:16526"/>
        <dbReference type="ChEBI" id="CHEBI:17544"/>
        <dbReference type="EC" id="4.2.1.1"/>
    </reaction>
</comment>
<organism evidence="8 9">
    <name type="scientific">Ferrimonas lipolytica</name>
    <dbReference type="NCBI Taxonomy" id="2724191"/>
    <lineage>
        <taxon>Bacteria</taxon>
        <taxon>Pseudomonadati</taxon>
        <taxon>Pseudomonadota</taxon>
        <taxon>Gammaproteobacteria</taxon>
        <taxon>Alteromonadales</taxon>
        <taxon>Ferrimonadaceae</taxon>
        <taxon>Ferrimonas</taxon>
    </lineage>
</organism>
<protein>
    <recommendedName>
        <fullName evidence="7">Carbonic anhydrase</fullName>
        <ecNumber evidence="7">4.2.1.1</ecNumber>
    </recommendedName>
    <alternativeName>
        <fullName evidence="7">Carbonate dehydratase</fullName>
    </alternativeName>
</protein>
<comment type="similarity">
    <text evidence="1 7">Belongs to the beta-class carbonic anhydrase family.</text>
</comment>
<dbReference type="Gene3D" id="3.40.1050.10">
    <property type="entry name" value="Carbonic anhydrase"/>
    <property type="match status" value="1"/>
</dbReference>
<evidence type="ECO:0000256" key="6">
    <source>
        <dbReference type="PIRSR" id="PIRSR601765-1"/>
    </source>
</evidence>
<dbReference type="PANTHER" id="PTHR11002">
    <property type="entry name" value="CARBONIC ANHYDRASE"/>
    <property type="match status" value="1"/>
</dbReference>
<dbReference type="GO" id="GO:0004089">
    <property type="term" value="F:carbonate dehydratase activity"/>
    <property type="evidence" value="ECO:0007669"/>
    <property type="project" value="UniProtKB-UniRule"/>
</dbReference>
<dbReference type="KEGG" id="fes:HER31_03970"/>
<feature type="binding site" evidence="6">
    <location>
        <position position="42"/>
    </location>
    <ligand>
        <name>Zn(2+)</name>
        <dbReference type="ChEBI" id="CHEBI:29105"/>
    </ligand>
</feature>
<feature type="binding site" evidence="6">
    <location>
        <position position="44"/>
    </location>
    <ligand>
        <name>Zn(2+)</name>
        <dbReference type="ChEBI" id="CHEBI:29105"/>
    </ligand>
</feature>
<dbReference type="Pfam" id="PF00484">
    <property type="entry name" value="Pro_CA"/>
    <property type="match status" value="1"/>
</dbReference>
<reference evidence="8 9" key="1">
    <citation type="submission" date="2020-04" db="EMBL/GenBank/DDBJ databases">
        <title>Ferrimonas sp. S7 isolated from sea water.</title>
        <authorList>
            <person name="Bae S.S."/>
            <person name="Baek K."/>
        </authorList>
    </citation>
    <scope>NUCLEOTIDE SEQUENCE [LARGE SCALE GENOMIC DNA]</scope>
    <source>
        <strain evidence="8 9">S7</strain>
    </source>
</reference>
<dbReference type="PANTHER" id="PTHR11002:SF76">
    <property type="entry name" value="CARBONIC ANHYDRASE"/>
    <property type="match status" value="1"/>
</dbReference>
<evidence type="ECO:0000256" key="3">
    <source>
        <dbReference type="ARBA" id="ARBA00022833"/>
    </source>
</evidence>
<dbReference type="InterPro" id="IPR015892">
    <property type="entry name" value="Carbonic_anhydrase_CS"/>
</dbReference>
<keyword evidence="2 6" id="KW-0479">Metal-binding</keyword>
<dbReference type="AlphaFoldDB" id="A0A6H1UAP3"/>
<feature type="binding site" evidence="6">
    <location>
        <position position="98"/>
    </location>
    <ligand>
        <name>Zn(2+)</name>
        <dbReference type="ChEBI" id="CHEBI:29105"/>
    </ligand>
</feature>
<dbReference type="SMART" id="SM00947">
    <property type="entry name" value="Pro_CA"/>
    <property type="match status" value="1"/>
</dbReference>
<dbReference type="Proteomes" id="UP000501602">
    <property type="component" value="Chromosome"/>
</dbReference>
<dbReference type="PROSITE" id="PS00704">
    <property type="entry name" value="PROK_CO2_ANHYDRASE_1"/>
    <property type="match status" value="1"/>
</dbReference>
<dbReference type="GO" id="GO:0008270">
    <property type="term" value="F:zinc ion binding"/>
    <property type="evidence" value="ECO:0007669"/>
    <property type="project" value="UniProtKB-UniRule"/>
</dbReference>
<evidence type="ECO:0000256" key="2">
    <source>
        <dbReference type="ARBA" id="ARBA00022723"/>
    </source>
</evidence>
<keyword evidence="3 6" id="KW-0862">Zinc</keyword>
<dbReference type="InterPro" id="IPR036874">
    <property type="entry name" value="Carbonic_anhydrase_sf"/>
</dbReference>
<evidence type="ECO:0000256" key="4">
    <source>
        <dbReference type="ARBA" id="ARBA00023239"/>
    </source>
</evidence>
<evidence type="ECO:0000256" key="1">
    <source>
        <dbReference type="ARBA" id="ARBA00006217"/>
    </source>
</evidence>
<dbReference type="GO" id="GO:0015976">
    <property type="term" value="P:carbon utilization"/>
    <property type="evidence" value="ECO:0007669"/>
    <property type="project" value="InterPro"/>
</dbReference>
<evidence type="ECO:0000313" key="9">
    <source>
        <dbReference type="Proteomes" id="UP000501602"/>
    </source>
</evidence>
<evidence type="ECO:0000256" key="5">
    <source>
        <dbReference type="ARBA" id="ARBA00048348"/>
    </source>
</evidence>
<sequence length="214" mass="24153">MAELQHLMDRNRDWAKRVTTEKPEFFTNLAQQQSPEYLWIGCSDSRVPANQIIDLEPGEVFVHRNIANVVNHHDLNVLSVLQYAVEVLKVKHILIVGHYGCGGVKATLDGQRLGLADNWLRSVKEVYESHSGALDLLPEEQRFRRLCELNVIAQVMNTCQTTVIESAWARGQEVKIHGLVYDLADGLLRDLSVKIDGMERAAISCNQAIRALIE</sequence>
<gene>
    <name evidence="8" type="primary">can</name>
    <name evidence="8" type="ORF">HER31_03970</name>
</gene>
<dbReference type="PROSITE" id="PS00705">
    <property type="entry name" value="PROK_CO2_ANHYDRASE_2"/>
    <property type="match status" value="1"/>
</dbReference>
<keyword evidence="4 7" id="KW-0456">Lyase</keyword>
<evidence type="ECO:0000313" key="8">
    <source>
        <dbReference type="EMBL" id="QIZ76121.1"/>
    </source>
</evidence>
<dbReference type="RefSeq" id="WP_168659381.1">
    <property type="nucleotide sequence ID" value="NZ_CP051180.1"/>
</dbReference>
<dbReference type="EMBL" id="CP051180">
    <property type="protein sequence ID" value="QIZ76121.1"/>
    <property type="molecule type" value="Genomic_DNA"/>
</dbReference>
<proteinExistence type="inferred from homology"/>
<dbReference type="CDD" id="cd00883">
    <property type="entry name" value="beta_CA_cladeA"/>
    <property type="match status" value="1"/>
</dbReference>